<dbReference type="Proteomes" id="UP000265520">
    <property type="component" value="Unassembled WGS sequence"/>
</dbReference>
<accession>A0A392V7I3</accession>
<dbReference type="AlphaFoldDB" id="A0A392V7I3"/>
<proteinExistence type="predicted"/>
<sequence length="39" mass="4266">GAPECEVEVRYRGNEAFRVGVASLDGNDKGILERSSDLR</sequence>
<evidence type="ECO:0000313" key="1">
    <source>
        <dbReference type="EMBL" id="MCI83412.1"/>
    </source>
</evidence>
<organism evidence="1 2">
    <name type="scientific">Trifolium medium</name>
    <dbReference type="NCBI Taxonomy" id="97028"/>
    <lineage>
        <taxon>Eukaryota</taxon>
        <taxon>Viridiplantae</taxon>
        <taxon>Streptophyta</taxon>
        <taxon>Embryophyta</taxon>
        <taxon>Tracheophyta</taxon>
        <taxon>Spermatophyta</taxon>
        <taxon>Magnoliopsida</taxon>
        <taxon>eudicotyledons</taxon>
        <taxon>Gunneridae</taxon>
        <taxon>Pentapetalae</taxon>
        <taxon>rosids</taxon>
        <taxon>fabids</taxon>
        <taxon>Fabales</taxon>
        <taxon>Fabaceae</taxon>
        <taxon>Papilionoideae</taxon>
        <taxon>50 kb inversion clade</taxon>
        <taxon>NPAAA clade</taxon>
        <taxon>Hologalegina</taxon>
        <taxon>IRL clade</taxon>
        <taxon>Trifolieae</taxon>
        <taxon>Trifolium</taxon>
    </lineage>
</organism>
<comment type="caution">
    <text evidence="1">The sequence shown here is derived from an EMBL/GenBank/DDBJ whole genome shotgun (WGS) entry which is preliminary data.</text>
</comment>
<protein>
    <submittedName>
        <fullName evidence="1">Uncharacterized protein</fullName>
    </submittedName>
</protein>
<dbReference type="EMBL" id="LXQA011066395">
    <property type="protein sequence ID" value="MCI83412.1"/>
    <property type="molecule type" value="Genomic_DNA"/>
</dbReference>
<evidence type="ECO:0000313" key="2">
    <source>
        <dbReference type="Proteomes" id="UP000265520"/>
    </source>
</evidence>
<reference evidence="1 2" key="1">
    <citation type="journal article" date="2018" name="Front. Plant Sci.">
        <title>Red Clover (Trifolium pratense) and Zigzag Clover (T. medium) - A Picture of Genomic Similarities and Differences.</title>
        <authorList>
            <person name="Dluhosova J."/>
            <person name="Istvanek J."/>
            <person name="Nedelnik J."/>
            <person name="Repkova J."/>
        </authorList>
    </citation>
    <scope>NUCLEOTIDE SEQUENCE [LARGE SCALE GENOMIC DNA]</scope>
    <source>
        <strain evidence="2">cv. 10/8</strain>
        <tissue evidence="1">Leaf</tissue>
    </source>
</reference>
<name>A0A392V7I3_9FABA</name>
<keyword evidence="2" id="KW-1185">Reference proteome</keyword>
<feature type="non-terminal residue" evidence="1">
    <location>
        <position position="1"/>
    </location>
</feature>